<dbReference type="RefSeq" id="WP_256322692.1">
    <property type="nucleotide sequence ID" value="NZ_JANGCN010000079.1"/>
</dbReference>
<dbReference type="EMBL" id="JANGCN010000079">
    <property type="protein sequence ID" value="MCQ5154461.1"/>
    <property type="molecule type" value="Genomic_DNA"/>
</dbReference>
<organism evidence="1 2">
    <name type="scientific">Ruminococcus bicirculans</name>
    <name type="common">ex Wegman et al. 2014</name>
    <dbReference type="NCBI Taxonomy" id="1160721"/>
    <lineage>
        <taxon>Bacteria</taxon>
        <taxon>Bacillati</taxon>
        <taxon>Bacillota</taxon>
        <taxon>Clostridia</taxon>
        <taxon>Eubacteriales</taxon>
        <taxon>Oscillospiraceae</taxon>
        <taxon>Ruminococcus</taxon>
    </lineage>
</organism>
<dbReference type="AlphaFoldDB" id="A0AAW5KTR1"/>
<comment type="caution">
    <text evidence="1">The sequence shown here is derived from an EMBL/GenBank/DDBJ whole genome shotgun (WGS) entry which is preliminary data.</text>
</comment>
<accession>A0AAW5KTR1</accession>
<protein>
    <submittedName>
        <fullName evidence="1">Uncharacterized protein</fullName>
    </submittedName>
</protein>
<gene>
    <name evidence="1" type="ORF">NE632_14315</name>
</gene>
<proteinExistence type="predicted"/>
<evidence type="ECO:0000313" key="1">
    <source>
        <dbReference type="EMBL" id="MCQ5154461.1"/>
    </source>
</evidence>
<name>A0AAW5KTR1_9FIRM</name>
<sequence length="145" mass="17556">MYYHQTMLASLEGLSLDGGRYFTPSPKTDGISLTQYHHWDISFKYYIKDSIEYIVHKFYYNSDGDDETIAHDRFMKCILVFETNTEKEEFKHFVANNWGNKPKYNKNIWMPYFRKIEGYNIEVLKEEFFNSQILQKMLVEFRNIK</sequence>
<evidence type="ECO:0000313" key="2">
    <source>
        <dbReference type="Proteomes" id="UP001206236"/>
    </source>
</evidence>
<reference evidence="1" key="1">
    <citation type="submission" date="2022-06" db="EMBL/GenBank/DDBJ databases">
        <title>Isolation of gut microbiota from human fecal samples.</title>
        <authorList>
            <person name="Pamer E.G."/>
            <person name="Barat B."/>
            <person name="Waligurski E."/>
            <person name="Medina S."/>
            <person name="Paddock L."/>
            <person name="Mostad J."/>
        </authorList>
    </citation>
    <scope>NUCLEOTIDE SEQUENCE</scope>
    <source>
        <strain evidence="1">DFI.5.57</strain>
    </source>
</reference>
<dbReference type="Proteomes" id="UP001206236">
    <property type="component" value="Unassembled WGS sequence"/>
</dbReference>